<dbReference type="OrthoDB" id="3773711at2"/>
<evidence type="ECO:0000313" key="1">
    <source>
        <dbReference type="EMBL" id="GEM36981.1"/>
    </source>
</evidence>
<protein>
    <submittedName>
        <fullName evidence="1">Uncharacterized protein</fullName>
    </submittedName>
</protein>
<gene>
    <name evidence="1" type="ORF">NN4_15000</name>
</gene>
<comment type="caution">
    <text evidence="1">The sequence shown here is derived from an EMBL/GenBank/DDBJ whole genome shotgun (WGS) entry which is preliminary data.</text>
</comment>
<dbReference type="AlphaFoldDB" id="A0A511M8W7"/>
<dbReference type="EMBL" id="BJXA01000006">
    <property type="protein sequence ID" value="GEM36981.1"/>
    <property type="molecule type" value="Genomic_DNA"/>
</dbReference>
<sequence>MSWKDQHARTEVVHTVLARAAVDPGDPHLFTGIPELERLFGGAEGLLLALRYRWNIHLDAKLDQAMAQGQSAIDAYLELAAEQPVLRAVLDAQYRRRHHAPEAMAR</sequence>
<proteinExistence type="predicted"/>
<keyword evidence="2" id="KW-1185">Reference proteome</keyword>
<reference evidence="1 2" key="1">
    <citation type="submission" date="2019-07" db="EMBL/GenBank/DDBJ databases">
        <title>Whole genome shotgun sequence of Nocardia ninae NBRC 108245.</title>
        <authorList>
            <person name="Hosoyama A."/>
            <person name="Uohara A."/>
            <person name="Ohji S."/>
            <person name="Ichikawa N."/>
        </authorList>
    </citation>
    <scope>NUCLEOTIDE SEQUENCE [LARGE SCALE GENOMIC DNA]</scope>
    <source>
        <strain evidence="1 2">NBRC 108245</strain>
    </source>
</reference>
<name>A0A511M8W7_9NOCA</name>
<organism evidence="1 2">
    <name type="scientific">Nocardia ninae NBRC 108245</name>
    <dbReference type="NCBI Taxonomy" id="1210091"/>
    <lineage>
        <taxon>Bacteria</taxon>
        <taxon>Bacillati</taxon>
        <taxon>Actinomycetota</taxon>
        <taxon>Actinomycetes</taxon>
        <taxon>Mycobacteriales</taxon>
        <taxon>Nocardiaceae</taxon>
        <taxon>Nocardia</taxon>
    </lineage>
</organism>
<dbReference type="RefSeq" id="WP_147129191.1">
    <property type="nucleotide sequence ID" value="NZ_BJXA01000006.1"/>
</dbReference>
<accession>A0A511M8W7</accession>
<dbReference type="Proteomes" id="UP000321424">
    <property type="component" value="Unassembled WGS sequence"/>
</dbReference>
<evidence type="ECO:0000313" key="2">
    <source>
        <dbReference type="Proteomes" id="UP000321424"/>
    </source>
</evidence>